<sequence>MKCRDHGTAIPGNQNNAQIVRTEIFSL</sequence>
<evidence type="ECO:0000313" key="1">
    <source>
        <dbReference type="EMBL" id="JAI03021.1"/>
    </source>
</evidence>
<protein>
    <submittedName>
        <fullName evidence="1">Uncharacterized protein</fullName>
    </submittedName>
</protein>
<dbReference type="EMBL" id="GBXM01005559">
    <property type="protein sequence ID" value="JAI03019.1"/>
    <property type="molecule type" value="Transcribed_RNA"/>
</dbReference>
<accession>A0A0E9XMF2</accession>
<reference evidence="1" key="2">
    <citation type="journal article" date="2015" name="Fish Shellfish Immunol.">
        <title>Early steps in the European eel (Anguilla anguilla)-Vibrio vulnificus interaction in the gills: Role of the RtxA13 toxin.</title>
        <authorList>
            <person name="Callol A."/>
            <person name="Pajuelo D."/>
            <person name="Ebbesson L."/>
            <person name="Teles M."/>
            <person name="MacKenzie S."/>
            <person name="Amaro C."/>
        </authorList>
    </citation>
    <scope>NUCLEOTIDE SEQUENCE</scope>
</reference>
<name>A0A0E9XMF2_ANGAN</name>
<reference evidence="1" key="1">
    <citation type="submission" date="2014-11" db="EMBL/GenBank/DDBJ databases">
        <authorList>
            <person name="Amaro Gonzalez C."/>
        </authorList>
    </citation>
    <scope>NUCLEOTIDE SEQUENCE</scope>
</reference>
<organism evidence="1">
    <name type="scientific">Anguilla anguilla</name>
    <name type="common">European freshwater eel</name>
    <name type="synonym">Muraena anguilla</name>
    <dbReference type="NCBI Taxonomy" id="7936"/>
    <lineage>
        <taxon>Eukaryota</taxon>
        <taxon>Metazoa</taxon>
        <taxon>Chordata</taxon>
        <taxon>Craniata</taxon>
        <taxon>Vertebrata</taxon>
        <taxon>Euteleostomi</taxon>
        <taxon>Actinopterygii</taxon>
        <taxon>Neopterygii</taxon>
        <taxon>Teleostei</taxon>
        <taxon>Anguilliformes</taxon>
        <taxon>Anguillidae</taxon>
        <taxon>Anguilla</taxon>
    </lineage>
</organism>
<dbReference type="AlphaFoldDB" id="A0A0E9XMF2"/>
<dbReference type="EMBL" id="GBXM01005557">
    <property type="protein sequence ID" value="JAI03021.1"/>
    <property type="molecule type" value="Transcribed_RNA"/>
</dbReference>
<proteinExistence type="predicted"/>